<comment type="subunit">
    <text evidence="3">Homotetramer.</text>
</comment>
<comment type="cofactor">
    <cofactor evidence="1">
        <name>pyridoxal 5'-phosphate</name>
        <dbReference type="ChEBI" id="CHEBI:597326"/>
    </cofactor>
</comment>
<dbReference type="Gene3D" id="3.40.640.10">
    <property type="entry name" value="Type I PLP-dependent aspartate aminotransferase-like (Major domain)"/>
    <property type="match status" value="1"/>
</dbReference>
<proteinExistence type="inferred from homology"/>
<keyword evidence="7" id="KW-1185">Reference proteome</keyword>
<reference evidence="6" key="2">
    <citation type="submission" date="2020-09" db="EMBL/GenBank/DDBJ databases">
        <authorList>
            <person name="Sun Q."/>
            <person name="Zhou Y."/>
        </authorList>
    </citation>
    <scope>NUCLEOTIDE SEQUENCE</scope>
    <source>
        <strain evidence="6">CGMCC 1.15725</strain>
    </source>
</reference>
<dbReference type="SUPFAM" id="SSF53383">
    <property type="entry name" value="PLP-dependent transferases"/>
    <property type="match status" value="1"/>
</dbReference>
<dbReference type="GO" id="GO:0006545">
    <property type="term" value="P:glycine biosynthetic process"/>
    <property type="evidence" value="ECO:0007669"/>
    <property type="project" value="TreeGrafter"/>
</dbReference>
<dbReference type="GO" id="GO:0006567">
    <property type="term" value="P:L-threonine catabolic process"/>
    <property type="evidence" value="ECO:0007669"/>
    <property type="project" value="TreeGrafter"/>
</dbReference>
<dbReference type="PANTHER" id="PTHR48097">
    <property type="entry name" value="L-THREONINE ALDOLASE-RELATED"/>
    <property type="match status" value="1"/>
</dbReference>
<evidence type="ECO:0000259" key="5">
    <source>
        <dbReference type="Pfam" id="PF01212"/>
    </source>
</evidence>
<dbReference type="GO" id="GO:0008732">
    <property type="term" value="F:L-allo-threonine aldolase activity"/>
    <property type="evidence" value="ECO:0007669"/>
    <property type="project" value="TreeGrafter"/>
</dbReference>
<dbReference type="InterPro" id="IPR015421">
    <property type="entry name" value="PyrdxlP-dep_Trfase_major"/>
</dbReference>
<accession>A0A8J2YV59</accession>
<evidence type="ECO:0000313" key="6">
    <source>
        <dbReference type="EMBL" id="GGF25659.1"/>
    </source>
</evidence>
<evidence type="ECO:0000256" key="1">
    <source>
        <dbReference type="ARBA" id="ARBA00001933"/>
    </source>
</evidence>
<dbReference type="Gene3D" id="3.90.1150.10">
    <property type="entry name" value="Aspartate Aminotransferase, domain 1"/>
    <property type="match status" value="1"/>
</dbReference>
<protein>
    <submittedName>
        <fullName evidence="6">Threonine aldolase</fullName>
    </submittedName>
</protein>
<dbReference type="EMBL" id="BMJQ01000009">
    <property type="protein sequence ID" value="GGF25659.1"/>
    <property type="molecule type" value="Genomic_DNA"/>
</dbReference>
<comment type="caution">
    <text evidence="6">The sequence shown here is derived from an EMBL/GenBank/DDBJ whole genome shotgun (WGS) entry which is preliminary data.</text>
</comment>
<reference evidence="6" key="1">
    <citation type="journal article" date="2014" name="Int. J. Syst. Evol. Microbiol.">
        <title>Complete genome sequence of Corynebacterium casei LMG S-19264T (=DSM 44701T), isolated from a smear-ripened cheese.</title>
        <authorList>
            <consortium name="US DOE Joint Genome Institute (JGI-PGF)"/>
            <person name="Walter F."/>
            <person name="Albersmeier A."/>
            <person name="Kalinowski J."/>
            <person name="Ruckert C."/>
        </authorList>
    </citation>
    <scope>NUCLEOTIDE SEQUENCE</scope>
    <source>
        <strain evidence="6">CGMCC 1.15725</strain>
    </source>
</reference>
<evidence type="ECO:0000256" key="4">
    <source>
        <dbReference type="ARBA" id="ARBA00022898"/>
    </source>
</evidence>
<dbReference type="PANTHER" id="PTHR48097:SF9">
    <property type="entry name" value="L-THREONINE ALDOLASE"/>
    <property type="match status" value="1"/>
</dbReference>
<sequence>MSTAHAEVRDLCRRALSGHRRETIREMLDRLGRSPLAALPRDIYGEGEAMQALERDVAALLGKPAAVFMPKGVIAQQAALRIWTDRSGLCTVGLHPKCHIDLDERSAYERLHGLAAVRLGLDHQPFSVADLEAAAEELGAVTVELPLRRAGFKLPDWDALVAIADWCRARGVPLHFDGARLWEAQPYYGRSLAEIAGLADSVYVSFYKGLGGLGGSILAGPTDFVAAARVWQTRHGGNLFTAFPFVISAAEGLQRYLPRMAAYRARACGLAEALSALPGVEAVPAAPHTNAFQLYLPATTNALDAAHLDLARASGVWLFGRFAETALPRLAMTEINIGDAAEDLSDGEVVELVGRLVRVAQAS</sequence>
<dbReference type="InterPro" id="IPR015422">
    <property type="entry name" value="PyrdxlP-dep_Trfase_small"/>
</dbReference>
<evidence type="ECO:0000313" key="7">
    <source>
        <dbReference type="Proteomes" id="UP000646365"/>
    </source>
</evidence>
<evidence type="ECO:0000256" key="3">
    <source>
        <dbReference type="ARBA" id="ARBA00011881"/>
    </source>
</evidence>
<feature type="domain" description="Aromatic amino acid beta-eliminating lyase/threonine aldolase" evidence="5">
    <location>
        <begin position="42"/>
        <end position="290"/>
    </location>
</feature>
<evidence type="ECO:0000256" key="2">
    <source>
        <dbReference type="ARBA" id="ARBA00006966"/>
    </source>
</evidence>
<gene>
    <name evidence="6" type="ORF">GCM10011611_34680</name>
</gene>
<dbReference type="AlphaFoldDB" id="A0A8J2YV59"/>
<comment type="similarity">
    <text evidence="2">Belongs to the threonine aldolase family.</text>
</comment>
<dbReference type="Pfam" id="PF01212">
    <property type="entry name" value="Beta_elim_lyase"/>
    <property type="match status" value="1"/>
</dbReference>
<dbReference type="Proteomes" id="UP000646365">
    <property type="component" value="Unassembled WGS sequence"/>
</dbReference>
<dbReference type="InterPro" id="IPR015424">
    <property type="entry name" value="PyrdxlP-dep_Trfase"/>
</dbReference>
<dbReference type="InterPro" id="IPR001597">
    <property type="entry name" value="ArAA_b-elim_lyase/Thr_aldolase"/>
</dbReference>
<dbReference type="RefSeq" id="WP_229743784.1">
    <property type="nucleotide sequence ID" value="NZ_BMJQ01000009.1"/>
</dbReference>
<keyword evidence="4" id="KW-0663">Pyridoxal phosphate</keyword>
<dbReference type="GO" id="GO:0005829">
    <property type="term" value="C:cytosol"/>
    <property type="evidence" value="ECO:0007669"/>
    <property type="project" value="TreeGrafter"/>
</dbReference>
<organism evidence="6 7">
    <name type="scientific">Aliidongia dinghuensis</name>
    <dbReference type="NCBI Taxonomy" id="1867774"/>
    <lineage>
        <taxon>Bacteria</taxon>
        <taxon>Pseudomonadati</taxon>
        <taxon>Pseudomonadota</taxon>
        <taxon>Alphaproteobacteria</taxon>
        <taxon>Rhodospirillales</taxon>
        <taxon>Dongiaceae</taxon>
        <taxon>Aliidongia</taxon>
    </lineage>
</organism>
<name>A0A8J2YV59_9PROT</name>